<protein>
    <recommendedName>
        <fullName evidence="5">Phage abortive infection protein</fullName>
    </recommendedName>
</protein>
<reference evidence="3 4" key="1">
    <citation type="journal article" date="2000" name="J. Bacteriol.">
        <title>The LE1 bacteriophage replicates as a plasmid within Leptospira biflexa: construction of an L. biflexa-Escherichia coli shuttle vector.</title>
        <authorList>
            <person name="Saint Girons I."/>
            <person name="Bourhy P."/>
            <person name="Ottone C."/>
            <person name="Picardeau M."/>
            <person name="Yelton D."/>
            <person name="Hendrix R.W."/>
            <person name="Glaser P."/>
            <person name="Charon N."/>
        </authorList>
    </citation>
    <scope>NUCLEOTIDE SEQUENCE [LARGE SCALE GENOMIC DNA]</scope>
</reference>
<feature type="coiled-coil region" evidence="1">
    <location>
        <begin position="82"/>
        <end position="111"/>
    </location>
</feature>
<sequence>MGKVDKLLNFISKIDWFKIFLILMALSGFAIIGFVFGYYKHNFPFLTDDNELWAQFGDFVGGTLSSIFSFLTFLAILYTLHLQREELGLNREELRLNRKELETANAEAGKQTQIAYNQLESSIRQKNEEYLLQYMQMYSQIEGELKHPGFSNKTGAELLDAFCQITVGNTVKVLNTPDSLKKEGLNLPKKHILKFFNCLEYLIYWDLLQFKTESGIPIPDSNHRAFSSSYSPFIKSFCNDETFVCLNRSAILLTMNVAAQFPNIARFL</sequence>
<feature type="transmembrane region" description="Helical" evidence="2">
    <location>
        <begin position="20"/>
        <end position="39"/>
    </location>
</feature>
<feature type="transmembrane region" description="Helical" evidence="2">
    <location>
        <begin position="59"/>
        <end position="80"/>
    </location>
</feature>
<evidence type="ECO:0000256" key="2">
    <source>
        <dbReference type="SAM" id="Phobius"/>
    </source>
</evidence>
<evidence type="ECO:0000256" key="1">
    <source>
        <dbReference type="SAM" id="Coils"/>
    </source>
</evidence>
<name>Q6NE37_9CAUD</name>
<gene>
    <name evidence="3" type="ORF">LE1-0006</name>
</gene>
<dbReference type="EMBL" id="BX571876">
    <property type="protein sequence ID" value="CAE14672.1"/>
    <property type="molecule type" value="Genomic_DNA"/>
</dbReference>
<evidence type="ECO:0008006" key="5">
    <source>
        <dbReference type="Google" id="ProtNLM"/>
    </source>
</evidence>
<dbReference type="Proteomes" id="UP000509470">
    <property type="component" value="Segment"/>
</dbReference>
<keyword evidence="2" id="KW-1133">Transmembrane helix</keyword>
<keyword evidence="2" id="KW-0472">Membrane</keyword>
<keyword evidence="4" id="KW-1185">Reference proteome</keyword>
<organism evidence="3 4">
    <name type="scientific">Leptospira phage LE1</name>
    <dbReference type="NCBI Taxonomy" id="137511"/>
    <lineage>
        <taxon>Viruses</taxon>
        <taxon>Duplodnaviria</taxon>
        <taxon>Heunggongvirae</taxon>
        <taxon>Uroviricota</taxon>
        <taxon>Caudoviricetes</taxon>
        <taxon>Saintgironsvirus</taxon>
        <taxon>Saintgironsvirus LE1</taxon>
    </lineage>
</organism>
<keyword evidence="1" id="KW-0175">Coiled coil</keyword>
<accession>Q6NE37</accession>
<proteinExistence type="predicted"/>
<evidence type="ECO:0000313" key="4">
    <source>
        <dbReference type="Proteomes" id="UP000509470"/>
    </source>
</evidence>
<keyword evidence="2" id="KW-0812">Transmembrane</keyword>
<evidence type="ECO:0000313" key="3">
    <source>
        <dbReference type="EMBL" id="CAE14672.1"/>
    </source>
</evidence>